<proteinExistence type="predicted"/>
<dbReference type="PANTHER" id="PTHR22901:SF0">
    <property type="entry name" value="SIALATE O-ACETYLESTERASE"/>
    <property type="match status" value="1"/>
</dbReference>
<protein>
    <submittedName>
        <fullName evidence="5">Sialate O-acetylesterase</fullName>
    </submittedName>
</protein>
<dbReference type="InterPro" id="IPR048913">
    <property type="entry name" value="BetaGal_gal-bd"/>
</dbReference>
<dbReference type="RefSeq" id="WP_321564357.1">
    <property type="nucleotide sequence ID" value="NZ_CP139558.1"/>
</dbReference>
<keyword evidence="2" id="KW-0326">Glycosidase</keyword>
<dbReference type="InterPro" id="IPR008979">
    <property type="entry name" value="Galactose-bd-like_sf"/>
</dbReference>
<evidence type="ECO:0000256" key="2">
    <source>
        <dbReference type="ARBA" id="ARBA00023295"/>
    </source>
</evidence>
<dbReference type="PANTHER" id="PTHR22901">
    <property type="entry name" value="SIALATE O-ACETYLESTERASE"/>
    <property type="match status" value="1"/>
</dbReference>
<reference evidence="5 6" key="1">
    <citation type="submission" date="2023-11" db="EMBL/GenBank/DDBJ databases">
        <title>Analysis of the Genomes of Mucilaginibacter gossypii cycad 4 and M. sabulilitoris SNA2: microbes with the potential for plant growth promotion.</title>
        <authorList>
            <person name="Hirsch A.M."/>
            <person name="Humm E."/>
            <person name="Rubbi M."/>
            <person name="Del Vecchio G."/>
            <person name="Ha S.M."/>
            <person name="Pellegrini M."/>
            <person name="Gunsalus R.P."/>
        </authorList>
    </citation>
    <scope>NUCLEOTIDE SEQUENCE [LARGE SCALE GENOMIC DNA]</scope>
    <source>
        <strain evidence="5 6">SNA2</strain>
    </source>
</reference>
<keyword evidence="6" id="KW-1185">Reference proteome</keyword>
<dbReference type="InterPro" id="IPR039329">
    <property type="entry name" value="SIAE"/>
</dbReference>
<accession>A0ABZ0TVS6</accession>
<dbReference type="Pfam" id="PF03629">
    <property type="entry name" value="SASA"/>
    <property type="match status" value="2"/>
</dbReference>
<keyword evidence="1" id="KW-0378">Hydrolase</keyword>
<dbReference type="Gene3D" id="3.40.50.1110">
    <property type="entry name" value="SGNH hydrolase"/>
    <property type="match status" value="2"/>
</dbReference>
<gene>
    <name evidence="5" type="ORF">SNE25_06880</name>
</gene>
<dbReference type="Proteomes" id="UP001324380">
    <property type="component" value="Chromosome"/>
</dbReference>
<dbReference type="InterPro" id="IPR036514">
    <property type="entry name" value="SGNH_hydro_sf"/>
</dbReference>
<evidence type="ECO:0000259" key="4">
    <source>
        <dbReference type="Pfam" id="PF21467"/>
    </source>
</evidence>
<evidence type="ECO:0000313" key="5">
    <source>
        <dbReference type="EMBL" id="WPU95245.1"/>
    </source>
</evidence>
<dbReference type="EMBL" id="CP139558">
    <property type="protein sequence ID" value="WPU95245.1"/>
    <property type="molecule type" value="Genomic_DNA"/>
</dbReference>
<feature type="domain" description="Sialate O-acetylesterase" evidence="3">
    <location>
        <begin position="105"/>
        <end position="211"/>
    </location>
</feature>
<sequence>MMKIKSLFILTMFLLVGYTSYSEVRLPKLISNGMVLQRNAKIKVWGWASAGEKLMVKFNNRSFKTNTATDGKWMIILPPMKAGGPFTMQIDGTNHILLTDILIGDVWICSGQSNMVHQMKLHSVRYAKEIAAANNPAIRHFWVANATNMQESQQDVPGGSWKKTEPVNIGEFSAVAYFFADALYQKYHIPIGLINASWGGTPIEAWMSDESLKTFPDIENIATRNRDTAFVNKLKRGPVHAVPLHQPEDRGLTEKWFAPDYIPKGWRRIAVPGYWEDQGVHNLDGVVWYRREFNIPQSMLTAPAKVFMGRIVDADVMYINGKQVGTTAYMYPQRRYTIPEGVLKPGKNLFVVRVTNNAGKGGFVPDKPYQLIAGADTVDLTGYWQYKVGLVKVPQHVFSGGGSFNAQNQPTALYNSMIAPLLNYGIKGFLWYQGEANTGKADQYANLQPAMIADWRQKFQNPDAPFLFVQLPGFMDMNYLPSESQWAAFREAQAASLSVPNTAMAVAIDIGEWNDIHPDAKKEVGERLALAAQKTAYHDNEVVASGPVFQSATIDDNKITVVFKSVGLGLVTKDNEEPQEFAIAGADKVFVWAKAKIENNTVVLTSDEVPHPMYVRYAWADDPVNPNLINKEGLPAAPFRTDKP</sequence>
<evidence type="ECO:0000259" key="3">
    <source>
        <dbReference type="Pfam" id="PF03629"/>
    </source>
</evidence>
<dbReference type="SUPFAM" id="SSF52266">
    <property type="entry name" value="SGNH hydrolase"/>
    <property type="match status" value="1"/>
</dbReference>
<feature type="domain" description="Beta-galactosidase galactose-binding" evidence="4">
    <location>
        <begin position="287"/>
        <end position="348"/>
    </location>
</feature>
<evidence type="ECO:0000313" key="6">
    <source>
        <dbReference type="Proteomes" id="UP001324380"/>
    </source>
</evidence>
<dbReference type="Pfam" id="PF21467">
    <property type="entry name" value="BetaGal_gal-bd"/>
    <property type="match status" value="1"/>
</dbReference>
<organism evidence="5 6">
    <name type="scientific">Mucilaginibacter sabulilitoris</name>
    <dbReference type="NCBI Taxonomy" id="1173583"/>
    <lineage>
        <taxon>Bacteria</taxon>
        <taxon>Pseudomonadati</taxon>
        <taxon>Bacteroidota</taxon>
        <taxon>Sphingobacteriia</taxon>
        <taxon>Sphingobacteriales</taxon>
        <taxon>Sphingobacteriaceae</taxon>
        <taxon>Mucilaginibacter</taxon>
    </lineage>
</organism>
<feature type="domain" description="Sialate O-acetylesterase" evidence="3">
    <location>
        <begin position="387"/>
        <end position="532"/>
    </location>
</feature>
<dbReference type="SUPFAM" id="SSF49785">
    <property type="entry name" value="Galactose-binding domain-like"/>
    <property type="match status" value="1"/>
</dbReference>
<evidence type="ECO:0000256" key="1">
    <source>
        <dbReference type="ARBA" id="ARBA00022801"/>
    </source>
</evidence>
<dbReference type="InterPro" id="IPR005181">
    <property type="entry name" value="SASA"/>
</dbReference>
<name>A0ABZ0TVS6_9SPHI</name>